<dbReference type="Pfam" id="PF11716">
    <property type="entry name" value="MDMPI_N"/>
    <property type="match status" value="1"/>
</dbReference>
<dbReference type="SUPFAM" id="SSF109854">
    <property type="entry name" value="DinB/YfiT-like putative metalloenzymes"/>
    <property type="match status" value="1"/>
</dbReference>
<dbReference type="InterPro" id="IPR034660">
    <property type="entry name" value="DinB/YfiT-like"/>
</dbReference>
<gene>
    <name evidence="3" type="ORF">GCM10017567_72070</name>
</gene>
<dbReference type="NCBIfam" id="TIGR03083">
    <property type="entry name" value="maleylpyruvate isomerase family mycothiol-dependent enzyme"/>
    <property type="match status" value="1"/>
</dbReference>
<feature type="region of interest" description="Disordered" evidence="1">
    <location>
        <begin position="200"/>
        <end position="231"/>
    </location>
</feature>
<sequence length="231" mass="25088">MIPTAAVAEAHRRLHRALDGLTDEEVRAPSPLPGWTRGHVLAHVTDAGRALADLVENALLGVLIPLYDPRTHDRDGIIEATAGRTADEHRRALLRHSVRLEDAWARVRDWDQHVDYRDGKLSSTVFARWREVWIHAVDLDVGIGVADWPEGFCVHAVDFLAGRLPGGVTVRAGDRSWGSGSTEVTGPVRELAAWLSGRADGDGLTGDLPPLGPWPGVSGARRPPPPARRAP</sequence>
<proteinExistence type="predicted"/>
<dbReference type="InterPro" id="IPR017517">
    <property type="entry name" value="Maleyloyr_isom"/>
</dbReference>
<keyword evidence="4" id="KW-1185">Reference proteome</keyword>
<dbReference type="InterPro" id="IPR024344">
    <property type="entry name" value="MDMPI_metal-binding"/>
</dbReference>
<dbReference type="InterPro" id="IPR036527">
    <property type="entry name" value="SCP2_sterol-bd_dom_sf"/>
</dbReference>
<dbReference type="SUPFAM" id="SSF55718">
    <property type="entry name" value="SCP-like"/>
    <property type="match status" value="1"/>
</dbReference>
<dbReference type="RefSeq" id="WP_191315809.1">
    <property type="nucleotide sequence ID" value="NZ_BNAW01000048.1"/>
</dbReference>
<feature type="compositionally biased region" description="Pro residues" evidence="1">
    <location>
        <begin position="222"/>
        <end position="231"/>
    </location>
</feature>
<evidence type="ECO:0000313" key="3">
    <source>
        <dbReference type="EMBL" id="GHG40243.1"/>
    </source>
</evidence>
<dbReference type="Gene3D" id="1.20.120.450">
    <property type="entry name" value="dinb family like domain"/>
    <property type="match status" value="1"/>
</dbReference>
<evidence type="ECO:0000259" key="2">
    <source>
        <dbReference type="Pfam" id="PF11716"/>
    </source>
</evidence>
<dbReference type="EMBL" id="BNAW01000048">
    <property type="protein sequence ID" value="GHG40243.1"/>
    <property type="molecule type" value="Genomic_DNA"/>
</dbReference>
<protein>
    <submittedName>
        <fullName evidence="3">Maleylpyruvate isomerase</fullName>
    </submittedName>
</protein>
<reference evidence="4" key="1">
    <citation type="journal article" date="2019" name="Int. J. Syst. Evol. Microbiol.">
        <title>The Global Catalogue of Microorganisms (GCM) 10K type strain sequencing project: providing services to taxonomists for standard genome sequencing and annotation.</title>
        <authorList>
            <consortium name="The Broad Institute Genomics Platform"/>
            <consortium name="The Broad Institute Genome Sequencing Center for Infectious Disease"/>
            <person name="Wu L."/>
            <person name="Ma J."/>
        </authorList>
    </citation>
    <scope>NUCLEOTIDE SEQUENCE [LARGE SCALE GENOMIC DNA]</scope>
    <source>
        <strain evidence="4">CGMCC 4.7680</strain>
    </source>
</reference>
<name>A0ABQ3KP64_9PSEU</name>
<evidence type="ECO:0000256" key="1">
    <source>
        <dbReference type="SAM" id="MobiDB-lite"/>
    </source>
</evidence>
<comment type="caution">
    <text evidence="3">The sequence shown here is derived from an EMBL/GenBank/DDBJ whole genome shotgun (WGS) entry which is preliminary data.</text>
</comment>
<organism evidence="3 4">
    <name type="scientific">Amycolatopsis bullii</name>
    <dbReference type="NCBI Taxonomy" id="941987"/>
    <lineage>
        <taxon>Bacteria</taxon>
        <taxon>Bacillati</taxon>
        <taxon>Actinomycetota</taxon>
        <taxon>Actinomycetes</taxon>
        <taxon>Pseudonocardiales</taxon>
        <taxon>Pseudonocardiaceae</taxon>
        <taxon>Amycolatopsis</taxon>
    </lineage>
</organism>
<dbReference type="GO" id="GO:0016853">
    <property type="term" value="F:isomerase activity"/>
    <property type="evidence" value="ECO:0007669"/>
    <property type="project" value="UniProtKB-KW"/>
</dbReference>
<evidence type="ECO:0000313" key="4">
    <source>
        <dbReference type="Proteomes" id="UP000649955"/>
    </source>
</evidence>
<feature type="domain" description="Mycothiol-dependent maleylpyruvate isomerase metal-binding" evidence="2">
    <location>
        <begin position="8"/>
        <end position="139"/>
    </location>
</feature>
<keyword evidence="3" id="KW-0413">Isomerase</keyword>
<dbReference type="Proteomes" id="UP000649955">
    <property type="component" value="Unassembled WGS sequence"/>
</dbReference>
<accession>A0ABQ3KP64</accession>